<evidence type="ECO:0000256" key="7">
    <source>
        <dbReference type="ARBA" id="ARBA00037355"/>
    </source>
</evidence>
<organism evidence="10 11">
    <name type="scientific">Ekhidna lutea</name>
    <dbReference type="NCBI Taxonomy" id="447679"/>
    <lineage>
        <taxon>Bacteria</taxon>
        <taxon>Pseudomonadati</taxon>
        <taxon>Bacteroidota</taxon>
        <taxon>Cytophagia</taxon>
        <taxon>Cytophagales</taxon>
        <taxon>Reichenbachiellaceae</taxon>
        <taxon>Ekhidna</taxon>
    </lineage>
</organism>
<evidence type="ECO:0000256" key="1">
    <source>
        <dbReference type="ARBA" id="ARBA00004377"/>
    </source>
</evidence>
<evidence type="ECO:0000256" key="3">
    <source>
        <dbReference type="ARBA" id="ARBA00022519"/>
    </source>
</evidence>
<evidence type="ECO:0000256" key="8">
    <source>
        <dbReference type="SAM" id="Phobius"/>
    </source>
</evidence>
<keyword evidence="3" id="KW-0997">Cell inner membrane</keyword>
<dbReference type="GO" id="GO:0005886">
    <property type="term" value="C:plasma membrane"/>
    <property type="evidence" value="ECO:0007669"/>
    <property type="project" value="UniProtKB-SubCell"/>
</dbReference>
<feature type="domain" description="DUF218" evidence="9">
    <location>
        <begin position="50"/>
        <end position="188"/>
    </location>
</feature>
<evidence type="ECO:0000313" key="10">
    <source>
        <dbReference type="EMBL" id="SNS71090.1"/>
    </source>
</evidence>
<keyword evidence="5 8" id="KW-1133">Transmembrane helix</keyword>
<evidence type="ECO:0000313" key="11">
    <source>
        <dbReference type="Proteomes" id="UP000198393"/>
    </source>
</evidence>
<keyword evidence="11" id="KW-1185">Reference proteome</keyword>
<dbReference type="Proteomes" id="UP000198393">
    <property type="component" value="Unassembled WGS sequence"/>
</dbReference>
<evidence type="ECO:0000256" key="6">
    <source>
        <dbReference type="ARBA" id="ARBA00023136"/>
    </source>
</evidence>
<dbReference type="AlphaFoldDB" id="A0A239GPM6"/>
<evidence type="ECO:0000256" key="2">
    <source>
        <dbReference type="ARBA" id="ARBA00022475"/>
    </source>
</evidence>
<keyword evidence="2" id="KW-1003">Cell membrane</keyword>
<gene>
    <name evidence="10" type="ORF">SAMN05421640_0950</name>
</gene>
<reference evidence="10 11" key="1">
    <citation type="submission" date="2017-06" db="EMBL/GenBank/DDBJ databases">
        <authorList>
            <person name="Kim H.J."/>
            <person name="Triplett B.A."/>
        </authorList>
    </citation>
    <scope>NUCLEOTIDE SEQUENCE [LARGE SCALE GENOMIC DNA]</scope>
    <source>
        <strain evidence="10 11">DSM 19307</strain>
    </source>
</reference>
<dbReference type="EMBL" id="FZPD01000002">
    <property type="protein sequence ID" value="SNS71090.1"/>
    <property type="molecule type" value="Genomic_DNA"/>
</dbReference>
<dbReference type="Pfam" id="PF02698">
    <property type="entry name" value="DUF218"/>
    <property type="match status" value="1"/>
</dbReference>
<comment type="function">
    <text evidence="7">Participates in the barrier function of the cell envelope.</text>
</comment>
<evidence type="ECO:0000259" key="9">
    <source>
        <dbReference type="Pfam" id="PF02698"/>
    </source>
</evidence>
<dbReference type="InterPro" id="IPR051599">
    <property type="entry name" value="Cell_Envelope_Assoc"/>
</dbReference>
<name>A0A239GPM6_EKHLU</name>
<proteinExistence type="predicted"/>
<dbReference type="OrthoDB" id="9782395at2"/>
<evidence type="ECO:0000256" key="5">
    <source>
        <dbReference type="ARBA" id="ARBA00022989"/>
    </source>
</evidence>
<dbReference type="CDD" id="cd06259">
    <property type="entry name" value="YdcF-like"/>
    <property type="match status" value="1"/>
</dbReference>
<keyword evidence="4 8" id="KW-0812">Transmembrane</keyword>
<feature type="transmembrane region" description="Helical" evidence="8">
    <location>
        <begin position="12"/>
        <end position="32"/>
    </location>
</feature>
<protein>
    <submittedName>
        <fullName evidence="10">SanA protein</fullName>
    </submittedName>
</protein>
<sequence length="215" mass="24378">MIKITAKKLIRLGFWIAITLFLFVLVTNIWVVQSTKDLIYDPLLVPSNEVALVLGTSKRTTEGKPNRFFVERMDAAALLHADEKVKHILVSGDNRTKYYNEPRDMLQALGDLNIPEEDISLDFAGLRTLDSVVRCREVFGQDNITIVTQEFHCYRSLFIARYFEMDAVAVSADDGGPVGNMLALREVLARTVAVLDLYVLQRKPKYMGEKIELPI</sequence>
<dbReference type="PANTHER" id="PTHR30336:SF0">
    <property type="entry name" value="PROTEIN SANA"/>
    <property type="match status" value="1"/>
</dbReference>
<dbReference type="RefSeq" id="WP_089355722.1">
    <property type="nucleotide sequence ID" value="NZ_FZPD01000002.1"/>
</dbReference>
<dbReference type="PANTHER" id="PTHR30336">
    <property type="entry name" value="INNER MEMBRANE PROTEIN, PROBABLE PERMEASE"/>
    <property type="match status" value="1"/>
</dbReference>
<dbReference type="InterPro" id="IPR003848">
    <property type="entry name" value="DUF218"/>
</dbReference>
<accession>A0A239GPM6</accession>
<keyword evidence="6 8" id="KW-0472">Membrane</keyword>
<comment type="subcellular location">
    <subcellularLocation>
        <location evidence="1">Cell inner membrane</location>
        <topology evidence="1">Single-pass membrane protein</topology>
    </subcellularLocation>
</comment>
<evidence type="ECO:0000256" key="4">
    <source>
        <dbReference type="ARBA" id="ARBA00022692"/>
    </source>
</evidence>